<feature type="compositionally biased region" description="Polar residues" evidence="1">
    <location>
        <begin position="1"/>
        <end position="18"/>
    </location>
</feature>
<protein>
    <recommendedName>
        <fullName evidence="4">Reverse transcriptase domain-containing protein</fullName>
    </recommendedName>
</protein>
<evidence type="ECO:0008006" key="4">
    <source>
        <dbReference type="Google" id="ProtNLM"/>
    </source>
</evidence>
<dbReference type="PANTHER" id="PTHR33223">
    <property type="entry name" value="CCHC-TYPE DOMAIN-CONTAINING PROTEIN"/>
    <property type="match status" value="1"/>
</dbReference>
<evidence type="ECO:0000256" key="1">
    <source>
        <dbReference type="SAM" id="MobiDB-lite"/>
    </source>
</evidence>
<feature type="compositionally biased region" description="Polar residues" evidence="1">
    <location>
        <begin position="194"/>
        <end position="204"/>
    </location>
</feature>
<accession>A0ABQ4YEI4</accession>
<dbReference type="EMBL" id="BQNB010010354">
    <property type="protein sequence ID" value="GJS76154.1"/>
    <property type="molecule type" value="Genomic_DNA"/>
</dbReference>
<reference evidence="2" key="2">
    <citation type="submission" date="2022-01" db="EMBL/GenBank/DDBJ databases">
        <authorList>
            <person name="Yamashiro T."/>
            <person name="Shiraishi A."/>
            <person name="Satake H."/>
            <person name="Nakayama K."/>
        </authorList>
    </citation>
    <scope>NUCLEOTIDE SEQUENCE</scope>
</reference>
<keyword evidence="3" id="KW-1185">Reference proteome</keyword>
<sequence>MSTNEQTPLSQPTSSVRNTLGKEKAPQDLARPISDEAMREYCDKNYHQILLIIAEKMHQEKVQQEKLKAVKARLNFKEASRHSESGTPSRRRSLKERLGPRCAHIISGSPEPRHCRSKSPRDKDPERRTMFRRLEKGVFHRLGDKEKNVFAHSRDSRHMSYHSSRRDTESYYQSSHSRETEIAFEKHHRKRASSQRTEALSESEGSAGGHWKSKPKKQKSIVEDDLSQPWVYEETNPFTPRIHYFEFLKTRMPSHIKTYDGSENPEDHLNFFQAAAKTKRWTMPNWCHMFNSTLTANARVWFDDLPQESIDSYDDLRKAFLENYLQ</sequence>
<reference evidence="2" key="1">
    <citation type="journal article" date="2022" name="Int. J. Mol. Sci.">
        <title>Draft Genome of Tanacetum Coccineum: Genomic Comparison of Closely Related Tanacetum-Family Plants.</title>
        <authorList>
            <person name="Yamashiro T."/>
            <person name="Shiraishi A."/>
            <person name="Nakayama K."/>
            <person name="Satake H."/>
        </authorList>
    </citation>
    <scope>NUCLEOTIDE SEQUENCE</scope>
</reference>
<gene>
    <name evidence="2" type="ORF">Tco_0726035</name>
</gene>
<proteinExistence type="predicted"/>
<evidence type="ECO:0000313" key="3">
    <source>
        <dbReference type="Proteomes" id="UP001151760"/>
    </source>
</evidence>
<dbReference type="PANTHER" id="PTHR33223:SF11">
    <property type="entry name" value="ELEMENT PROTEIN, PUTATIVE-RELATED"/>
    <property type="match status" value="1"/>
</dbReference>
<organism evidence="2 3">
    <name type="scientific">Tanacetum coccineum</name>
    <dbReference type="NCBI Taxonomy" id="301880"/>
    <lineage>
        <taxon>Eukaryota</taxon>
        <taxon>Viridiplantae</taxon>
        <taxon>Streptophyta</taxon>
        <taxon>Embryophyta</taxon>
        <taxon>Tracheophyta</taxon>
        <taxon>Spermatophyta</taxon>
        <taxon>Magnoliopsida</taxon>
        <taxon>eudicotyledons</taxon>
        <taxon>Gunneridae</taxon>
        <taxon>Pentapetalae</taxon>
        <taxon>asterids</taxon>
        <taxon>campanulids</taxon>
        <taxon>Asterales</taxon>
        <taxon>Asteraceae</taxon>
        <taxon>Asteroideae</taxon>
        <taxon>Anthemideae</taxon>
        <taxon>Anthemidinae</taxon>
        <taxon>Tanacetum</taxon>
    </lineage>
</organism>
<comment type="caution">
    <text evidence="2">The sequence shown here is derived from an EMBL/GenBank/DDBJ whole genome shotgun (WGS) entry which is preliminary data.</text>
</comment>
<feature type="region of interest" description="Disordered" evidence="1">
    <location>
        <begin position="77"/>
        <end position="129"/>
    </location>
</feature>
<feature type="region of interest" description="Disordered" evidence="1">
    <location>
        <begin position="1"/>
        <end position="32"/>
    </location>
</feature>
<dbReference type="Proteomes" id="UP001151760">
    <property type="component" value="Unassembled WGS sequence"/>
</dbReference>
<feature type="compositionally biased region" description="Basic and acidic residues" evidence="1">
    <location>
        <begin position="149"/>
        <end position="169"/>
    </location>
</feature>
<name>A0ABQ4YEI4_9ASTR</name>
<feature type="compositionally biased region" description="Basic and acidic residues" evidence="1">
    <location>
        <begin position="111"/>
        <end position="129"/>
    </location>
</feature>
<feature type="compositionally biased region" description="Basic and acidic residues" evidence="1">
    <location>
        <begin position="176"/>
        <end position="185"/>
    </location>
</feature>
<feature type="region of interest" description="Disordered" evidence="1">
    <location>
        <begin position="149"/>
        <end position="220"/>
    </location>
</feature>
<evidence type="ECO:0000313" key="2">
    <source>
        <dbReference type="EMBL" id="GJS76154.1"/>
    </source>
</evidence>